<reference evidence="2" key="1">
    <citation type="submission" date="2021-11" db="EMBL/GenBank/DDBJ databases">
        <title>Vibrio ZSDE26 sp. nov. and Vibrio ZSDZ34 sp. nov., isolated from coastal seawater in Qingdao.</title>
        <authorList>
            <person name="Zhang P."/>
        </authorList>
    </citation>
    <scope>NUCLEOTIDE SEQUENCE</scope>
    <source>
        <strain evidence="2">ZSDE26</strain>
    </source>
</reference>
<dbReference type="RefSeq" id="WP_248010092.1">
    <property type="nucleotide sequence ID" value="NZ_JAJHVV010000011.1"/>
</dbReference>
<feature type="signal peptide" evidence="1">
    <location>
        <begin position="1"/>
        <end position="20"/>
    </location>
</feature>
<dbReference type="EMBL" id="JAJHVV010000011">
    <property type="protein sequence ID" value="MCK6265013.1"/>
    <property type="molecule type" value="Genomic_DNA"/>
</dbReference>
<proteinExistence type="predicted"/>
<dbReference type="Proteomes" id="UP001139559">
    <property type="component" value="Unassembled WGS sequence"/>
</dbReference>
<dbReference type="AlphaFoldDB" id="A0A9X2BMK0"/>
<sequence length="160" mass="18696">MRCKSIFFLTSLLFTSSAVSQTWTNYLEQEMVENYEVLNSKVRECKQLRKEFDYSIEVKNEWFLSLTVAQKQNVVMFAFSHASNKCIQHERASYTDAMLNYVAETGDTSSYDQWLLLAKEDKDIVKVVEELGVEKVIKLVNEYFESPFDALKVIRALNLY</sequence>
<feature type="chain" id="PRO_5040762329" evidence="1">
    <location>
        <begin position="21"/>
        <end position="160"/>
    </location>
</feature>
<accession>A0A9X2BMK0</accession>
<protein>
    <submittedName>
        <fullName evidence="2">Uncharacterized protein</fullName>
    </submittedName>
</protein>
<evidence type="ECO:0000313" key="3">
    <source>
        <dbReference type="Proteomes" id="UP001139559"/>
    </source>
</evidence>
<gene>
    <name evidence="2" type="ORF">KP803_17175</name>
</gene>
<comment type="caution">
    <text evidence="2">The sequence shown here is derived from an EMBL/GenBank/DDBJ whole genome shotgun (WGS) entry which is preliminary data.</text>
</comment>
<keyword evidence="1" id="KW-0732">Signal</keyword>
<evidence type="ECO:0000256" key="1">
    <source>
        <dbReference type="SAM" id="SignalP"/>
    </source>
</evidence>
<evidence type="ECO:0000313" key="2">
    <source>
        <dbReference type="EMBL" id="MCK6265013.1"/>
    </source>
</evidence>
<keyword evidence="3" id="KW-1185">Reference proteome</keyword>
<organism evidence="2 3">
    <name type="scientific">Vibrio amylolyticus</name>
    <dbReference type="NCBI Taxonomy" id="2847292"/>
    <lineage>
        <taxon>Bacteria</taxon>
        <taxon>Pseudomonadati</taxon>
        <taxon>Pseudomonadota</taxon>
        <taxon>Gammaproteobacteria</taxon>
        <taxon>Vibrionales</taxon>
        <taxon>Vibrionaceae</taxon>
        <taxon>Vibrio</taxon>
    </lineage>
</organism>
<name>A0A9X2BMK0_9VIBR</name>